<dbReference type="AlphaFoldDB" id="A5C8H0"/>
<sequence>MLLIDGFRDGFGQEPVSFDGRKNNGKIRRAPERLVLVGNVVLEKGPKQARLKSNVVDVVEVVEERHWRGRIGEARGLERVLKMFNPGSGPGRSVGGLDRLIKPVSDQFQASRLAQQPIGFGHQDVCNFVLTK</sequence>
<proteinExistence type="predicted"/>
<gene>
    <name evidence="1" type="ORF">VITISV_002554</name>
</gene>
<accession>A5C8H0</accession>
<organism evidence="1">
    <name type="scientific">Vitis vinifera</name>
    <name type="common">Grape</name>
    <dbReference type="NCBI Taxonomy" id="29760"/>
    <lineage>
        <taxon>Eukaryota</taxon>
        <taxon>Viridiplantae</taxon>
        <taxon>Streptophyta</taxon>
        <taxon>Embryophyta</taxon>
        <taxon>Tracheophyta</taxon>
        <taxon>Spermatophyta</taxon>
        <taxon>Magnoliopsida</taxon>
        <taxon>eudicotyledons</taxon>
        <taxon>Gunneridae</taxon>
        <taxon>Pentapetalae</taxon>
        <taxon>rosids</taxon>
        <taxon>Vitales</taxon>
        <taxon>Vitaceae</taxon>
        <taxon>Viteae</taxon>
        <taxon>Vitis</taxon>
    </lineage>
</organism>
<protein>
    <submittedName>
        <fullName evidence="1">Uncharacterized protein</fullName>
    </submittedName>
</protein>
<evidence type="ECO:0000313" key="1">
    <source>
        <dbReference type="EMBL" id="CAN73163.1"/>
    </source>
</evidence>
<name>A5C8H0_VITVI</name>
<dbReference type="EMBL" id="AM485996">
    <property type="protein sequence ID" value="CAN73163.1"/>
    <property type="molecule type" value="Genomic_DNA"/>
</dbReference>
<reference evidence="1" key="1">
    <citation type="journal article" date="2007" name="PLoS ONE">
        <title>The first genome sequence of an elite grapevine cultivar (Pinot noir Vitis vinifera L.): coping with a highly heterozygous genome.</title>
        <authorList>
            <person name="Velasco R."/>
            <person name="Zharkikh A."/>
            <person name="Troggio M."/>
            <person name="Cartwright D.A."/>
            <person name="Cestaro A."/>
            <person name="Pruss D."/>
            <person name="Pindo M."/>
            <person name="FitzGerald L.M."/>
            <person name="Vezzulli S."/>
            <person name="Reid J."/>
            <person name="Malacarne G."/>
            <person name="Iliev D."/>
            <person name="Coppola G."/>
            <person name="Wardell B."/>
            <person name="Micheletti D."/>
            <person name="Macalma T."/>
            <person name="Facci M."/>
            <person name="Mitchell J.T."/>
            <person name="Perazzolli M."/>
            <person name="Eldredge G."/>
            <person name="Gatto P."/>
            <person name="Oyzerski R."/>
            <person name="Moretto M."/>
            <person name="Gutin N."/>
            <person name="Stefanini M."/>
            <person name="Chen Y."/>
            <person name="Segala C."/>
            <person name="Davenport C."/>
            <person name="Dematte L."/>
            <person name="Mraz A."/>
            <person name="Battilana J."/>
            <person name="Stormo K."/>
            <person name="Costa F."/>
            <person name="Tao Q."/>
            <person name="Si-Ammour A."/>
            <person name="Harkins T."/>
            <person name="Lackey A."/>
            <person name="Perbost C."/>
            <person name="Taillon B."/>
            <person name="Stella A."/>
            <person name="Solovyev V."/>
            <person name="Fawcett J.A."/>
            <person name="Sterck L."/>
            <person name="Vandepoele K."/>
            <person name="Grando S.M."/>
            <person name="Toppo S."/>
            <person name="Moser C."/>
            <person name="Lanchbury J."/>
            <person name="Bogden R."/>
            <person name="Skolnick M."/>
            <person name="Sgaramella V."/>
            <person name="Bhatnagar S.K."/>
            <person name="Fontana P."/>
            <person name="Gutin A."/>
            <person name="Van de Peer Y."/>
            <person name="Salamini F."/>
            <person name="Viola R."/>
        </authorList>
    </citation>
    <scope>NUCLEOTIDE SEQUENCE</scope>
</reference>